<dbReference type="STRING" id="1147741.A0A0R3RH26"/>
<evidence type="ECO:0000256" key="8">
    <source>
        <dbReference type="ARBA" id="ARBA00022989"/>
    </source>
</evidence>
<evidence type="ECO:0000259" key="11">
    <source>
        <dbReference type="PROSITE" id="PS51292"/>
    </source>
</evidence>
<evidence type="ECO:0000256" key="7">
    <source>
        <dbReference type="ARBA" id="ARBA00022833"/>
    </source>
</evidence>
<accession>A0A0R3RH26</accession>
<evidence type="ECO:0000256" key="3">
    <source>
        <dbReference type="ARBA" id="ARBA00022692"/>
    </source>
</evidence>
<keyword evidence="4" id="KW-0479">Metal-binding</keyword>
<dbReference type="Proteomes" id="UP000050640">
    <property type="component" value="Unplaced"/>
</dbReference>
<reference evidence="13" key="1">
    <citation type="submission" date="2017-02" db="UniProtKB">
        <authorList>
            <consortium name="WormBaseParasite"/>
        </authorList>
    </citation>
    <scope>IDENTIFICATION</scope>
</reference>
<dbReference type="PROSITE" id="PS51292">
    <property type="entry name" value="ZF_RING_CH"/>
    <property type="match status" value="1"/>
</dbReference>
<proteinExistence type="predicted"/>
<name>A0A0R3RH26_9BILA</name>
<keyword evidence="3 10" id="KW-0812">Transmembrane</keyword>
<evidence type="ECO:0000256" key="1">
    <source>
        <dbReference type="ARBA" id="ARBA00004141"/>
    </source>
</evidence>
<keyword evidence="5" id="KW-0863">Zinc-finger</keyword>
<dbReference type="PANTHER" id="PTHR46065:SF3">
    <property type="entry name" value="FI20425P1"/>
    <property type="match status" value="1"/>
</dbReference>
<evidence type="ECO:0000256" key="5">
    <source>
        <dbReference type="ARBA" id="ARBA00022771"/>
    </source>
</evidence>
<dbReference type="InterPro" id="IPR013083">
    <property type="entry name" value="Znf_RING/FYVE/PHD"/>
</dbReference>
<feature type="transmembrane region" description="Helical" evidence="10">
    <location>
        <begin position="139"/>
        <end position="162"/>
    </location>
</feature>
<keyword evidence="2" id="KW-0808">Transferase</keyword>
<keyword evidence="9 10" id="KW-0472">Membrane</keyword>
<organism evidence="12 13">
    <name type="scientific">Elaeophora elaphi</name>
    <dbReference type="NCBI Taxonomy" id="1147741"/>
    <lineage>
        <taxon>Eukaryota</taxon>
        <taxon>Metazoa</taxon>
        <taxon>Ecdysozoa</taxon>
        <taxon>Nematoda</taxon>
        <taxon>Chromadorea</taxon>
        <taxon>Rhabditida</taxon>
        <taxon>Spirurina</taxon>
        <taxon>Spiruromorpha</taxon>
        <taxon>Filarioidea</taxon>
        <taxon>Onchocercidae</taxon>
        <taxon>Elaeophora</taxon>
    </lineage>
</organism>
<dbReference type="GO" id="GO:0016567">
    <property type="term" value="P:protein ubiquitination"/>
    <property type="evidence" value="ECO:0007669"/>
    <property type="project" value="TreeGrafter"/>
</dbReference>
<evidence type="ECO:0000256" key="10">
    <source>
        <dbReference type="SAM" id="Phobius"/>
    </source>
</evidence>
<sequence length="312" mass="35423">MRSHSASISSAICRICRSGEPSIAHDKSTDHEPLISLCLCRGTIGLYHRSCLERWLALSDRSVCEICHFTYQTSRRYRTFCEFLGSRDSHLERRNLITDITCFVFFTPIVIGCIILCLASEAQIRDLRLWNNVAACQAISLLILSVLLSVAYFIWLIVTTVFHIKTYCDWRALNEEVLVVDQESACNLREAVCGIRRQRWEQLRAYAMRLLCFDVRSFLHDIFSKNLDASSAPVNNVNPGYSTVAAHQRQISTVSSYMNYNDFVHHLQTEIGANPVIGSCQQTLSSTPVVNEEVASQIFQYPSIDSHLSDLI</sequence>
<evidence type="ECO:0000256" key="6">
    <source>
        <dbReference type="ARBA" id="ARBA00022786"/>
    </source>
</evidence>
<feature type="domain" description="RING-CH-type" evidence="11">
    <location>
        <begin position="5"/>
        <end position="74"/>
    </location>
</feature>
<dbReference type="SMART" id="SM00744">
    <property type="entry name" value="RINGv"/>
    <property type="match status" value="1"/>
</dbReference>
<feature type="transmembrane region" description="Helical" evidence="10">
    <location>
        <begin position="96"/>
        <end position="119"/>
    </location>
</feature>
<evidence type="ECO:0000256" key="4">
    <source>
        <dbReference type="ARBA" id="ARBA00022723"/>
    </source>
</evidence>
<dbReference type="GO" id="GO:0008270">
    <property type="term" value="F:zinc ion binding"/>
    <property type="evidence" value="ECO:0007669"/>
    <property type="project" value="UniProtKB-KW"/>
</dbReference>
<dbReference type="SUPFAM" id="SSF57850">
    <property type="entry name" value="RING/U-box"/>
    <property type="match status" value="1"/>
</dbReference>
<evidence type="ECO:0000256" key="2">
    <source>
        <dbReference type="ARBA" id="ARBA00022679"/>
    </source>
</evidence>
<keyword evidence="7" id="KW-0862">Zinc</keyword>
<keyword evidence="12" id="KW-1185">Reference proteome</keyword>
<evidence type="ECO:0000313" key="13">
    <source>
        <dbReference type="WBParaSite" id="EEL_0000073101-mRNA-1"/>
    </source>
</evidence>
<evidence type="ECO:0000256" key="9">
    <source>
        <dbReference type="ARBA" id="ARBA00023136"/>
    </source>
</evidence>
<dbReference type="PANTHER" id="PTHR46065">
    <property type="entry name" value="E3 UBIQUITIN-PROTEIN LIGASE MARCH 2/3 FAMILY MEMBER"/>
    <property type="match status" value="1"/>
</dbReference>
<dbReference type="WBParaSite" id="EEL_0000073101-mRNA-1">
    <property type="protein sequence ID" value="EEL_0000073101-mRNA-1"/>
    <property type="gene ID" value="EEL_0000073101"/>
</dbReference>
<dbReference type="InterPro" id="IPR011016">
    <property type="entry name" value="Znf_RING-CH"/>
</dbReference>
<dbReference type="Pfam" id="PF12906">
    <property type="entry name" value="RINGv"/>
    <property type="match status" value="1"/>
</dbReference>
<dbReference type="AlphaFoldDB" id="A0A0R3RH26"/>
<dbReference type="Gene3D" id="3.30.40.10">
    <property type="entry name" value="Zinc/RING finger domain, C3HC4 (zinc finger)"/>
    <property type="match status" value="1"/>
</dbReference>
<dbReference type="GO" id="GO:0016020">
    <property type="term" value="C:membrane"/>
    <property type="evidence" value="ECO:0007669"/>
    <property type="project" value="UniProtKB-SubCell"/>
</dbReference>
<protein>
    <submittedName>
        <fullName evidence="13">RING-CH-type domain-containing protein</fullName>
    </submittedName>
</protein>
<keyword evidence="6" id="KW-0833">Ubl conjugation pathway</keyword>
<evidence type="ECO:0000313" key="12">
    <source>
        <dbReference type="Proteomes" id="UP000050640"/>
    </source>
</evidence>
<keyword evidence="8 10" id="KW-1133">Transmembrane helix</keyword>
<dbReference type="GO" id="GO:0004842">
    <property type="term" value="F:ubiquitin-protein transferase activity"/>
    <property type="evidence" value="ECO:0007669"/>
    <property type="project" value="TreeGrafter"/>
</dbReference>
<comment type="subcellular location">
    <subcellularLocation>
        <location evidence="1">Membrane</location>
        <topology evidence="1">Multi-pass membrane protein</topology>
    </subcellularLocation>
</comment>